<dbReference type="PROSITE" id="PS51767">
    <property type="entry name" value="PEPTIDASE_A1"/>
    <property type="match status" value="1"/>
</dbReference>
<feature type="domain" description="Peptidase A1" evidence="13">
    <location>
        <begin position="85"/>
        <end position="525"/>
    </location>
</feature>
<evidence type="ECO:0000256" key="1">
    <source>
        <dbReference type="ARBA" id="ARBA00007447"/>
    </source>
</evidence>
<keyword evidence="3 10" id="KW-0064">Aspartyl protease</keyword>
<keyword evidence="2 10" id="KW-0645">Protease</keyword>
<proteinExistence type="inferred from homology"/>
<evidence type="ECO:0000256" key="9">
    <source>
        <dbReference type="PIRSR" id="PIRSR601461-2"/>
    </source>
</evidence>
<dbReference type="FunFam" id="2.40.70.10:FF:000115">
    <property type="entry name" value="Lysosomal aspartic protease"/>
    <property type="match status" value="1"/>
</dbReference>
<dbReference type="Gene3D" id="2.40.70.10">
    <property type="entry name" value="Acid Proteases"/>
    <property type="match status" value="2"/>
</dbReference>
<dbReference type="PROSITE" id="PS50015">
    <property type="entry name" value="SAP_B"/>
    <property type="match status" value="2"/>
</dbReference>
<dbReference type="InterPro" id="IPR001461">
    <property type="entry name" value="Aspartic_peptidase_A1"/>
</dbReference>
<dbReference type="InterPro" id="IPR008139">
    <property type="entry name" value="SaposinB_dom"/>
</dbReference>
<feature type="domain" description="Saposin B-type" evidence="12">
    <location>
        <begin position="398"/>
        <end position="450"/>
    </location>
</feature>
<gene>
    <name evidence="14" type="ORF">Taro_019236</name>
</gene>
<evidence type="ECO:0000256" key="4">
    <source>
        <dbReference type="ARBA" id="ARBA00022801"/>
    </source>
</evidence>
<dbReference type="PRINTS" id="PR00792">
    <property type="entry name" value="PEPSIN"/>
</dbReference>
<dbReference type="InterPro" id="IPR033121">
    <property type="entry name" value="PEPTIDASE_A1"/>
</dbReference>
<dbReference type="PANTHER" id="PTHR47966:SF28">
    <property type="entry name" value="OS01G0290000 PROTEIN"/>
    <property type="match status" value="1"/>
</dbReference>
<dbReference type="Proteomes" id="UP000652761">
    <property type="component" value="Unassembled WGS sequence"/>
</dbReference>
<name>A0A843V4W7_COLES</name>
<dbReference type="PROSITE" id="PS00141">
    <property type="entry name" value="ASP_PROTEASE"/>
    <property type="match status" value="1"/>
</dbReference>
<accession>A0A843V4W7</accession>
<dbReference type="InterPro" id="IPR011001">
    <property type="entry name" value="Saposin-like"/>
</dbReference>
<keyword evidence="4 10" id="KW-0378">Hydrolase</keyword>
<dbReference type="SUPFAM" id="SSF47862">
    <property type="entry name" value="Saposin"/>
    <property type="match status" value="1"/>
</dbReference>
<dbReference type="SUPFAM" id="SSF50630">
    <property type="entry name" value="Acid proteases"/>
    <property type="match status" value="1"/>
</dbReference>
<keyword evidence="6 9" id="KW-1015">Disulfide bond</keyword>
<dbReference type="PANTHER" id="PTHR47966">
    <property type="entry name" value="BETA-SITE APP-CLEAVING ENZYME, ISOFORM A-RELATED"/>
    <property type="match status" value="1"/>
</dbReference>
<feature type="chain" id="PRO_5032770813" evidence="11">
    <location>
        <begin position="26"/>
        <end position="528"/>
    </location>
</feature>
<keyword evidence="15" id="KW-1185">Reference proteome</keyword>
<dbReference type="InterPro" id="IPR008138">
    <property type="entry name" value="SapB_2"/>
</dbReference>
<dbReference type="OrthoDB" id="771136at2759"/>
<feature type="active site" evidence="8">
    <location>
        <position position="301"/>
    </location>
</feature>
<feature type="disulfide bond" evidence="9">
    <location>
        <begin position="116"/>
        <end position="132"/>
    </location>
</feature>
<evidence type="ECO:0000313" key="14">
    <source>
        <dbReference type="EMBL" id="MQL86699.1"/>
    </source>
</evidence>
<evidence type="ECO:0000256" key="5">
    <source>
        <dbReference type="ARBA" id="ARBA00023145"/>
    </source>
</evidence>
<evidence type="ECO:0000256" key="10">
    <source>
        <dbReference type="RuleBase" id="RU000454"/>
    </source>
</evidence>
<dbReference type="InterPro" id="IPR021109">
    <property type="entry name" value="Peptidase_aspartic_dom_sf"/>
</dbReference>
<dbReference type="InterPro" id="IPR007856">
    <property type="entry name" value="SapB_1"/>
</dbReference>
<protein>
    <submittedName>
        <fullName evidence="14">Uncharacterized protein</fullName>
    </submittedName>
</protein>
<dbReference type="AlphaFoldDB" id="A0A843V4W7"/>
<dbReference type="GO" id="GO:0004190">
    <property type="term" value="F:aspartic-type endopeptidase activity"/>
    <property type="evidence" value="ECO:0007669"/>
    <property type="project" value="UniProtKB-KW"/>
</dbReference>
<keyword evidence="7" id="KW-0325">Glycoprotein</keyword>
<comment type="caution">
    <text evidence="14">The sequence shown here is derived from an EMBL/GenBank/DDBJ whole genome shotgun (WGS) entry which is preliminary data.</text>
</comment>
<reference evidence="14" key="1">
    <citation type="submission" date="2017-07" db="EMBL/GenBank/DDBJ databases">
        <title>Taro Niue Genome Assembly and Annotation.</title>
        <authorList>
            <person name="Atibalentja N."/>
            <person name="Keating K."/>
            <person name="Fields C.J."/>
        </authorList>
    </citation>
    <scope>NUCLEOTIDE SEQUENCE</scope>
    <source>
        <strain evidence="14">Niue_2</strain>
        <tissue evidence="14">Leaf</tissue>
    </source>
</reference>
<dbReference type="Gene3D" id="1.10.225.10">
    <property type="entry name" value="Saposin-like"/>
    <property type="match status" value="1"/>
</dbReference>
<dbReference type="InterPro" id="IPR001969">
    <property type="entry name" value="Aspartic_peptidase_AS"/>
</dbReference>
<evidence type="ECO:0000256" key="7">
    <source>
        <dbReference type="ARBA" id="ARBA00023180"/>
    </source>
</evidence>
<evidence type="ECO:0000313" key="15">
    <source>
        <dbReference type="Proteomes" id="UP000652761"/>
    </source>
</evidence>
<comment type="similarity">
    <text evidence="1 10">Belongs to the peptidase A1 family.</text>
</comment>
<organism evidence="14 15">
    <name type="scientific">Colocasia esculenta</name>
    <name type="common">Wild taro</name>
    <name type="synonym">Arum esculentum</name>
    <dbReference type="NCBI Taxonomy" id="4460"/>
    <lineage>
        <taxon>Eukaryota</taxon>
        <taxon>Viridiplantae</taxon>
        <taxon>Streptophyta</taxon>
        <taxon>Embryophyta</taxon>
        <taxon>Tracheophyta</taxon>
        <taxon>Spermatophyta</taxon>
        <taxon>Magnoliopsida</taxon>
        <taxon>Liliopsida</taxon>
        <taxon>Araceae</taxon>
        <taxon>Aroideae</taxon>
        <taxon>Colocasieae</taxon>
        <taxon>Colocasia</taxon>
    </lineage>
</organism>
<dbReference type="Pfam" id="PF00026">
    <property type="entry name" value="Asp"/>
    <property type="match status" value="1"/>
</dbReference>
<dbReference type="Pfam" id="PF05184">
    <property type="entry name" value="SapB_1"/>
    <property type="match status" value="1"/>
</dbReference>
<evidence type="ECO:0000256" key="2">
    <source>
        <dbReference type="ARBA" id="ARBA00022670"/>
    </source>
</evidence>
<evidence type="ECO:0000259" key="12">
    <source>
        <dbReference type="PROSITE" id="PS50015"/>
    </source>
</evidence>
<evidence type="ECO:0000256" key="6">
    <source>
        <dbReference type="ARBA" id="ARBA00023157"/>
    </source>
</evidence>
<evidence type="ECO:0000256" key="11">
    <source>
        <dbReference type="SAM" id="SignalP"/>
    </source>
</evidence>
<feature type="domain" description="Saposin B-type" evidence="12">
    <location>
        <begin position="326"/>
        <end position="366"/>
    </location>
</feature>
<keyword evidence="11" id="KW-0732">Signal</keyword>
<dbReference type="GO" id="GO:0006508">
    <property type="term" value="P:proteolysis"/>
    <property type="evidence" value="ECO:0007669"/>
    <property type="project" value="UniProtKB-KW"/>
</dbReference>
<dbReference type="GO" id="GO:0006629">
    <property type="term" value="P:lipid metabolic process"/>
    <property type="evidence" value="ECO:0007669"/>
    <property type="project" value="InterPro"/>
</dbReference>
<feature type="active site" evidence="8">
    <location>
        <position position="103"/>
    </location>
</feature>
<evidence type="ECO:0000259" key="13">
    <source>
        <dbReference type="PROSITE" id="PS51767"/>
    </source>
</evidence>
<evidence type="ECO:0000256" key="8">
    <source>
        <dbReference type="PIRSR" id="PIRSR601461-1"/>
    </source>
</evidence>
<evidence type="ECO:0000256" key="3">
    <source>
        <dbReference type="ARBA" id="ARBA00022750"/>
    </source>
</evidence>
<keyword evidence="5" id="KW-0865">Zymogen</keyword>
<sequence length="528" mass="58462">MGIQKILLLACFWLWVVLSLSPVHASSDGLVRINLEKKELNLKVLRASRLAARENICLRDSGLQHALGESNLDVISLKNFMDARYYGKIGIGTPPQYFTVVFDTASTNLWVPSLRCYYSVSSSSSLSLCASCLFHSRYRSGQSCSYKKIGKPCKISYGAGVISGFLSQDYIHVGNLTIKNHMFMEVTKETNNLIFLLSKFDGILGLGFQEISIGKVPPIWQLMIEQGLMKEKVFSFWLNRKVREADGGEIVFGGVDPRHFKGEHTFVPITRKGYWQFQMGDFLIANETTGVCSAGCAAIIDTGTSRLTGPTSIITQINHAIGAEGFASLECKEVVFEYGDRMLELLTSESHPHAVCSQLGLCLFHDPPNASIGIKSVIERQNDENSSLCYDTLCKRRGGVMCAVCEMAVVWMQKQIKQNQTRERILTYANELCNRIPSPMTESAVKCEEIPSMPDISFVIGNRVFTLTPDQYIIKLQQGGSNVCLSGFTALDVRPPGSDLWILGDVFLGAYHTVFDIGNLQIGFAEAA</sequence>
<dbReference type="Pfam" id="PF03489">
    <property type="entry name" value="SapB_2"/>
    <property type="match status" value="1"/>
</dbReference>
<feature type="signal peptide" evidence="11">
    <location>
        <begin position="1"/>
        <end position="25"/>
    </location>
</feature>
<dbReference type="EMBL" id="NMUH01000920">
    <property type="protein sequence ID" value="MQL86699.1"/>
    <property type="molecule type" value="Genomic_DNA"/>
</dbReference>